<keyword evidence="1" id="KW-0732">Signal</keyword>
<dbReference type="EMBL" id="FPKU01000001">
    <property type="protein sequence ID" value="SFZ82741.1"/>
    <property type="molecule type" value="Genomic_DNA"/>
</dbReference>
<keyword evidence="3" id="KW-1185">Reference proteome</keyword>
<accession>A0A1K2HVH0</accession>
<dbReference type="PROSITE" id="PS51257">
    <property type="entry name" value="PROKAR_LIPOPROTEIN"/>
    <property type="match status" value="1"/>
</dbReference>
<evidence type="ECO:0000256" key="1">
    <source>
        <dbReference type="SAM" id="SignalP"/>
    </source>
</evidence>
<gene>
    <name evidence="2" type="ORF">SAMN02983003_1250</name>
</gene>
<name>A0A1K2HVH0_9HYPH</name>
<reference evidence="2 3" key="1">
    <citation type="submission" date="2016-11" db="EMBL/GenBank/DDBJ databases">
        <authorList>
            <person name="Jaros S."/>
            <person name="Januszkiewicz K."/>
            <person name="Wedrychowicz H."/>
        </authorList>
    </citation>
    <scope>NUCLEOTIDE SEQUENCE [LARGE SCALE GENOMIC DNA]</scope>
    <source>
        <strain evidence="2 3">ATCC 23634</strain>
    </source>
</reference>
<sequence>MKVSFAAAAIAGLVLSSISAPAFSQSGGSGSCQTLSETNPAAYQQLCVVPREYPDFGDQIQGDGDAPSPCIGFLPKNAQWGDRVQVAAPCPG</sequence>
<feature type="chain" id="PRO_5012498756" description="Porin" evidence="1">
    <location>
        <begin position="23"/>
        <end position="92"/>
    </location>
</feature>
<feature type="signal peptide" evidence="1">
    <location>
        <begin position="1"/>
        <end position="22"/>
    </location>
</feature>
<dbReference type="AlphaFoldDB" id="A0A1K2HVH0"/>
<evidence type="ECO:0008006" key="4">
    <source>
        <dbReference type="Google" id="ProtNLM"/>
    </source>
</evidence>
<dbReference type="Proteomes" id="UP000183447">
    <property type="component" value="Unassembled WGS sequence"/>
</dbReference>
<evidence type="ECO:0000313" key="2">
    <source>
        <dbReference type="EMBL" id="SFZ82741.1"/>
    </source>
</evidence>
<protein>
    <recommendedName>
        <fullName evidence="4">Porin</fullName>
    </recommendedName>
</protein>
<evidence type="ECO:0000313" key="3">
    <source>
        <dbReference type="Proteomes" id="UP000183447"/>
    </source>
</evidence>
<proteinExistence type="predicted"/>
<organism evidence="2 3">
    <name type="scientific">Devosia enhydra</name>
    <dbReference type="NCBI Taxonomy" id="665118"/>
    <lineage>
        <taxon>Bacteria</taxon>
        <taxon>Pseudomonadati</taxon>
        <taxon>Pseudomonadota</taxon>
        <taxon>Alphaproteobacteria</taxon>
        <taxon>Hyphomicrobiales</taxon>
        <taxon>Devosiaceae</taxon>
        <taxon>Devosia</taxon>
    </lineage>
</organism>